<feature type="region of interest" description="Disordered" evidence="1">
    <location>
        <begin position="1"/>
        <end position="46"/>
    </location>
</feature>
<feature type="compositionally biased region" description="Low complexity" evidence="1">
    <location>
        <begin position="1"/>
        <end position="21"/>
    </location>
</feature>
<dbReference type="EMBL" id="CADCTD010000078">
    <property type="protein sequence ID" value="CAA9248337.1"/>
    <property type="molecule type" value="Genomic_DNA"/>
</dbReference>
<reference evidence="2" key="1">
    <citation type="submission" date="2020-02" db="EMBL/GenBank/DDBJ databases">
        <authorList>
            <person name="Meier V. D."/>
        </authorList>
    </citation>
    <scope>NUCLEOTIDE SEQUENCE</scope>
    <source>
        <strain evidence="2">AVDCRST_MAG27</strain>
    </source>
</reference>
<evidence type="ECO:0000313" key="2">
    <source>
        <dbReference type="EMBL" id="CAA9248337.1"/>
    </source>
</evidence>
<proteinExistence type="predicted"/>
<protein>
    <submittedName>
        <fullName evidence="2">Uncharacterized protein</fullName>
    </submittedName>
</protein>
<feature type="non-terminal residue" evidence="2">
    <location>
        <position position="1"/>
    </location>
</feature>
<accession>A0A6J4IF02</accession>
<gene>
    <name evidence="2" type="ORF">AVDCRST_MAG27-1887</name>
</gene>
<name>A0A6J4IF02_9PROT</name>
<organism evidence="2">
    <name type="scientific">uncultured Craurococcus sp</name>
    <dbReference type="NCBI Taxonomy" id="1135998"/>
    <lineage>
        <taxon>Bacteria</taxon>
        <taxon>Pseudomonadati</taxon>
        <taxon>Pseudomonadota</taxon>
        <taxon>Alphaproteobacteria</taxon>
        <taxon>Acetobacterales</taxon>
        <taxon>Acetobacteraceae</taxon>
        <taxon>Craurococcus</taxon>
        <taxon>environmental samples</taxon>
    </lineage>
</organism>
<evidence type="ECO:0000256" key="1">
    <source>
        <dbReference type="SAM" id="MobiDB-lite"/>
    </source>
</evidence>
<feature type="non-terminal residue" evidence="2">
    <location>
        <position position="46"/>
    </location>
</feature>
<sequence>ACPRPRWPRRPALGPPAGRCGPDLRPDLPEGPAHGARLVGAEDRLL</sequence>
<dbReference type="AlphaFoldDB" id="A0A6J4IF02"/>